<sequence>MLYIQKSCEFILGIKKDLIFTFLHANLFLTEKI</sequence>
<dbReference type="Proteomes" id="UP000509410">
    <property type="component" value="Chromosome"/>
</dbReference>
<gene>
    <name evidence="1" type="ORF">FFV08_06680</name>
</gene>
<protein>
    <submittedName>
        <fullName evidence="1">Uncharacterized protein</fullName>
    </submittedName>
</protein>
<accession>A0A7H8VAA6</accession>
<dbReference type="AlphaFoldDB" id="A0A7H8VAA6"/>
<evidence type="ECO:0000313" key="1">
    <source>
        <dbReference type="EMBL" id="QLB53281.1"/>
    </source>
</evidence>
<evidence type="ECO:0000313" key="2">
    <source>
        <dbReference type="Proteomes" id="UP000509410"/>
    </source>
</evidence>
<proteinExistence type="predicted"/>
<dbReference type="EMBL" id="CP040556">
    <property type="protein sequence ID" value="QLB53281.1"/>
    <property type="molecule type" value="Genomic_DNA"/>
</dbReference>
<organism evidence="1 2">
    <name type="scientific">Streptococcus sanguinis</name>
    <dbReference type="NCBI Taxonomy" id="1305"/>
    <lineage>
        <taxon>Bacteria</taxon>
        <taxon>Bacillati</taxon>
        <taxon>Bacillota</taxon>
        <taxon>Bacilli</taxon>
        <taxon>Lactobacillales</taxon>
        <taxon>Streptococcaceae</taxon>
        <taxon>Streptococcus</taxon>
    </lineage>
</organism>
<reference evidence="1 2" key="1">
    <citation type="submission" date="2019-05" db="EMBL/GenBank/DDBJ databases">
        <title>The organization of the Streptococcus sanguinis genomes.</title>
        <authorList>
            <person name="Wu C.H."/>
            <person name="Chen Y.Y.M."/>
            <person name="Wang H.Y."/>
        </authorList>
    </citation>
    <scope>NUCLEOTIDE SEQUENCE [LARGE SCALE GENOMIC DNA]</scope>
    <source>
        <strain evidence="1 2">CGMH010</strain>
    </source>
</reference>
<name>A0A7H8VAA6_STRSA</name>